<accession>V8NR96</accession>
<feature type="region of interest" description="Disordered" evidence="1">
    <location>
        <begin position="1"/>
        <end position="60"/>
    </location>
</feature>
<dbReference type="EMBL" id="AZIM01002424">
    <property type="protein sequence ID" value="ETE64062.1"/>
    <property type="molecule type" value="Genomic_DNA"/>
</dbReference>
<protein>
    <submittedName>
        <fullName evidence="2">Uncharacterized protein</fullName>
    </submittedName>
</protein>
<feature type="non-terminal residue" evidence="2">
    <location>
        <position position="1"/>
    </location>
</feature>
<feature type="compositionally biased region" description="Basic residues" evidence="1">
    <location>
        <begin position="9"/>
        <end position="19"/>
    </location>
</feature>
<reference evidence="2 3" key="1">
    <citation type="journal article" date="2013" name="Proc. Natl. Acad. Sci. U.S.A.">
        <title>The king cobra genome reveals dynamic gene evolution and adaptation in the snake venom system.</title>
        <authorList>
            <person name="Vonk F.J."/>
            <person name="Casewell N.R."/>
            <person name="Henkel C.V."/>
            <person name="Heimberg A.M."/>
            <person name="Jansen H.J."/>
            <person name="McCleary R.J."/>
            <person name="Kerkkamp H.M."/>
            <person name="Vos R.A."/>
            <person name="Guerreiro I."/>
            <person name="Calvete J.J."/>
            <person name="Wuster W."/>
            <person name="Woods A.E."/>
            <person name="Logan J.M."/>
            <person name="Harrison R.A."/>
            <person name="Castoe T.A."/>
            <person name="de Koning A.P."/>
            <person name="Pollock D.D."/>
            <person name="Yandell M."/>
            <person name="Calderon D."/>
            <person name="Renjifo C."/>
            <person name="Currier R.B."/>
            <person name="Salgado D."/>
            <person name="Pla D."/>
            <person name="Sanz L."/>
            <person name="Hyder A.S."/>
            <person name="Ribeiro J.M."/>
            <person name="Arntzen J.W."/>
            <person name="van den Thillart G.E."/>
            <person name="Boetzer M."/>
            <person name="Pirovano W."/>
            <person name="Dirks R.P."/>
            <person name="Spaink H.P."/>
            <person name="Duboule D."/>
            <person name="McGlinn E."/>
            <person name="Kini R.M."/>
            <person name="Richardson M.K."/>
        </authorList>
    </citation>
    <scope>NUCLEOTIDE SEQUENCE</scope>
    <source>
        <tissue evidence="2">Blood</tissue>
    </source>
</reference>
<evidence type="ECO:0000313" key="2">
    <source>
        <dbReference type="EMBL" id="ETE64062.1"/>
    </source>
</evidence>
<comment type="caution">
    <text evidence="2">The sequence shown here is derived from an EMBL/GenBank/DDBJ whole genome shotgun (WGS) entry which is preliminary data.</text>
</comment>
<feature type="compositionally biased region" description="Basic and acidic residues" evidence="1">
    <location>
        <begin position="20"/>
        <end position="35"/>
    </location>
</feature>
<evidence type="ECO:0000313" key="3">
    <source>
        <dbReference type="Proteomes" id="UP000018936"/>
    </source>
</evidence>
<feature type="compositionally biased region" description="Basic and acidic residues" evidence="1">
    <location>
        <begin position="45"/>
        <end position="59"/>
    </location>
</feature>
<sequence>MKKREGEGKRKKAKKKEGRKRIEKEEIKGEKEGERRRKKARKNGRKEGRKEGQSEEIKISQDWNWSLTPPLLMVTNFASKQEKLWMLEGGENNFQRVPSHPVPPFSITRAKNWFHLGLEVVR</sequence>
<evidence type="ECO:0000256" key="1">
    <source>
        <dbReference type="SAM" id="MobiDB-lite"/>
    </source>
</evidence>
<organism evidence="2 3">
    <name type="scientific">Ophiophagus hannah</name>
    <name type="common">King cobra</name>
    <name type="synonym">Naja hannah</name>
    <dbReference type="NCBI Taxonomy" id="8665"/>
    <lineage>
        <taxon>Eukaryota</taxon>
        <taxon>Metazoa</taxon>
        <taxon>Chordata</taxon>
        <taxon>Craniata</taxon>
        <taxon>Vertebrata</taxon>
        <taxon>Euteleostomi</taxon>
        <taxon>Lepidosauria</taxon>
        <taxon>Squamata</taxon>
        <taxon>Bifurcata</taxon>
        <taxon>Unidentata</taxon>
        <taxon>Episquamata</taxon>
        <taxon>Toxicofera</taxon>
        <taxon>Serpentes</taxon>
        <taxon>Colubroidea</taxon>
        <taxon>Elapidae</taxon>
        <taxon>Elapinae</taxon>
        <taxon>Ophiophagus</taxon>
    </lineage>
</organism>
<keyword evidence="3" id="KW-1185">Reference proteome</keyword>
<gene>
    <name evidence="2" type="ORF">L345_10176</name>
</gene>
<name>V8NR96_OPHHA</name>
<dbReference type="Proteomes" id="UP000018936">
    <property type="component" value="Unassembled WGS sequence"/>
</dbReference>
<proteinExistence type="predicted"/>
<dbReference type="AlphaFoldDB" id="V8NR96"/>